<dbReference type="InterPro" id="IPR001810">
    <property type="entry name" value="F-box_dom"/>
</dbReference>
<gene>
    <name evidence="9" type="ORF">C2E21_2444</name>
</gene>
<dbReference type="PANTHER" id="PTHR46419:SF2">
    <property type="entry name" value="ADP-RIBOSYLATION FACTOR GTPASE-ACTIVATING PROTEIN AGD5"/>
    <property type="match status" value="1"/>
</dbReference>
<dbReference type="OrthoDB" id="10266696at2759"/>
<dbReference type="CDD" id="cd08204">
    <property type="entry name" value="ArfGap"/>
    <property type="match status" value="1"/>
</dbReference>
<evidence type="ECO:0000256" key="1">
    <source>
        <dbReference type="ARBA" id="ARBA00022468"/>
    </source>
</evidence>
<dbReference type="EMBL" id="LHPG02000004">
    <property type="protein sequence ID" value="PRW59114.1"/>
    <property type="molecule type" value="Genomic_DNA"/>
</dbReference>
<evidence type="ECO:0000256" key="5">
    <source>
        <dbReference type="PROSITE-ProRule" id="PRU00288"/>
    </source>
</evidence>
<dbReference type="STRING" id="3076.A0A2P6TYG7"/>
<dbReference type="PROSITE" id="PS50181">
    <property type="entry name" value="FBOX"/>
    <property type="match status" value="1"/>
</dbReference>
<dbReference type="PANTHER" id="PTHR46419">
    <property type="entry name" value="ADP-RIBOSYLATION FACTOR GTPASE-ACTIVATING PROTEIN AGD5"/>
    <property type="match status" value="1"/>
</dbReference>
<dbReference type="SUPFAM" id="SSF81383">
    <property type="entry name" value="F-box domain"/>
    <property type="match status" value="1"/>
</dbReference>
<dbReference type="InterPro" id="IPR037278">
    <property type="entry name" value="ARFGAP/RecO"/>
</dbReference>
<dbReference type="AlphaFoldDB" id="A0A2P6TYG7"/>
<dbReference type="GO" id="GO:0005096">
    <property type="term" value="F:GTPase activator activity"/>
    <property type="evidence" value="ECO:0007669"/>
    <property type="project" value="UniProtKB-KW"/>
</dbReference>
<dbReference type="GO" id="GO:0008270">
    <property type="term" value="F:zinc ion binding"/>
    <property type="evidence" value="ECO:0007669"/>
    <property type="project" value="UniProtKB-KW"/>
</dbReference>
<dbReference type="SMART" id="SM00105">
    <property type="entry name" value="ArfGap"/>
    <property type="match status" value="1"/>
</dbReference>
<evidence type="ECO:0000256" key="6">
    <source>
        <dbReference type="SAM" id="MobiDB-lite"/>
    </source>
</evidence>
<sequence length="562" mass="61359">MVRNDKLSVSAQQNERHKAILAGLLKQEENRRCADCGTRGPTWASVNLGVFVCLNCSGVHRSLGVHNSKVRSCNLDTWLPEQVAFVSAMGNARANAYWEANLPADFRRPPENDMALLRAFITDKYVSRRYAAREYPDPPTIDTYSTHPFMARFAPDSAAAAGEQAAAAANSGAGQRAAGATAPMAPAAPAPPRPAVIACTGMVPAQPAQQAARQPPLSNSDIMSLFNRPDSSSTFASMAAPPPPAHRHSASMPAMPAHPPPAVPRPAAPHQGHLSAQQQFAIGGGASSNLFNGITGAMPAAQQAATRVTRGTWIGQESPRGELRRRQMPATRSATRKMSGVTDPLHALGQDLLSLALASLPPTDLLACALVCRGWRDLLAGAHGNSLWQAQCQAAWENEVYVPAAQRTDLPWKRRYLLAQADRTRTELTPEELTHFRWRFSFKQQAGIFWLHLDPSWTQEGPPLQRLFMPNGSTEPGSRDDPFWGELLAFAGMHEMRWRFCKSKEGVKGTFVKINQYPSLELSRTADGGWRMENMWVEYEALLSPGGPYSRGILPGQQRHLC</sequence>
<feature type="domain" description="F-box" evidence="8">
    <location>
        <begin position="342"/>
        <end position="391"/>
    </location>
</feature>
<keyword evidence="1" id="KW-0343">GTPase activation</keyword>
<evidence type="ECO:0000259" key="8">
    <source>
        <dbReference type="PROSITE" id="PS50181"/>
    </source>
</evidence>
<feature type="region of interest" description="Disordered" evidence="6">
    <location>
        <begin position="207"/>
        <end position="275"/>
    </location>
</feature>
<keyword evidence="10" id="KW-1185">Reference proteome</keyword>
<comment type="caution">
    <text evidence="9">The sequence shown here is derived from an EMBL/GenBank/DDBJ whole genome shotgun (WGS) entry which is preliminary data.</text>
</comment>
<dbReference type="InterPro" id="IPR038508">
    <property type="entry name" value="ArfGAP_dom_sf"/>
</dbReference>
<dbReference type="Pfam" id="PF01412">
    <property type="entry name" value="ArfGap"/>
    <property type="match status" value="1"/>
</dbReference>
<accession>A0A2P6TYG7</accession>
<dbReference type="PRINTS" id="PR00405">
    <property type="entry name" value="REVINTRACTNG"/>
</dbReference>
<keyword evidence="3 5" id="KW-0863">Zinc-finger</keyword>
<protein>
    <submittedName>
        <fullName evidence="9">ADP-ribosylation factor GTPase-activating AGD15 isoform B</fullName>
    </submittedName>
</protein>
<keyword evidence="4" id="KW-0862">Zinc</keyword>
<dbReference type="InterPro" id="IPR036047">
    <property type="entry name" value="F-box-like_dom_sf"/>
</dbReference>
<dbReference type="Gene3D" id="1.10.220.150">
    <property type="entry name" value="Arf GTPase activating protein"/>
    <property type="match status" value="1"/>
</dbReference>
<dbReference type="InterPro" id="IPR001164">
    <property type="entry name" value="ArfGAP_dom"/>
</dbReference>
<organism evidence="9 10">
    <name type="scientific">Chlorella sorokiniana</name>
    <name type="common">Freshwater green alga</name>
    <dbReference type="NCBI Taxonomy" id="3076"/>
    <lineage>
        <taxon>Eukaryota</taxon>
        <taxon>Viridiplantae</taxon>
        <taxon>Chlorophyta</taxon>
        <taxon>core chlorophytes</taxon>
        <taxon>Trebouxiophyceae</taxon>
        <taxon>Chlorellales</taxon>
        <taxon>Chlorellaceae</taxon>
        <taxon>Chlorella clade</taxon>
        <taxon>Chlorella</taxon>
    </lineage>
</organism>
<keyword evidence="2" id="KW-0479">Metal-binding</keyword>
<reference evidence="9 10" key="1">
    <citation type="journal article" date="2018" name="Plant J.">
        <title>Genome sequences of Chlorella sorokiniana UTEX 1602 and Micractinium conductrix SAG 241.80: implications to maltose excretion by a green alga.</title>
        <authorList>
            <person name="Arriola M.B."/>
            <person name="Velmurugan N."/>
            <person name="Zhang Y."/>
            <person name="Plunkett M.H."/>
            <person name="Hondzo H."/>
            <person name="Barney B.M."/>
        </authorList>
    </citation>
    <scope>NUCLEOTIDE SEQUENCE [LARGE SCALE GENOMIC DNA]</scope>
    <source>
        <strain evidence="10">UTEX 1602</strain>
    </source>
</reference>
<feature type="compositionally biased region" description="Low complexity" evidence="6">
    <location>
        <begin position="207"/>
        <end position="216"/>
    </location>
</feature>
<dbReference type="Pfam" id="PF12937">
    <property type="entry name" value="F-box-like"/>
    <property type="match status" value="1"/>
</dbReference>
<dbReference type="PROSITE" id="PS50115">
    <property type="entry name" value="ARFGAP"/>
    <property type="match status" value="1"/>
</dbReference>
<evidence type="ECO:0000256" key="3">
    <source>
        <dbReference type="ARBA" id="ARBA00022771"/>
    </source>
</evidence>
<dbReference type="FunFam" id="1.10.220.150:FF:000009">
    <property type="entry name" value="stromal membrane-associated protein 1 isoform X1"/>
    <property type="match status" value="1"/>
</dbReference>
<feature type="domain" description="Arf-GAP" evidence="7">
    <location>
        <begin position="18"/>
        <end position="138"/>
    </location>
</feature>
<name>A0A2P6TYG7_CHLSO</name>
<feature type="region of interest" description="Disordered" evidence="6">
    <location>
        <begin position="319"/>
        <end position="339"/>
    </location>
</feature>
<dbReference type="InterPro" id="IPR044520">
    <property type="entry name" value="ARF_GAP_AGD5/15"/>
</dbReference>
<evidence type="ECO:0000259" key="7">
    <source>
        <dbReference type="PROSITE" id="PS50115"/>
    </source>
</evidence>
<evidence type="ECO:0000313" key="9">
    <source>
        <dbReference type="EMBL" id="PRW59114.1"/>
    </source>
</evidence>
<evidence type="ECO:0000313" key="10">
    <source>
        <dbReference type="Proteomes" id="UP000239899"/>
    </source>
</evidence>
<evidence type="ECO:0000256" key="2">
    <source>
        <dbReference type="ARBA" id="ARBA00022723"/>
    </source>
</evidence>
<proteinExistence type="predicted"/>
<evidence type="ECO:0000256" key="4">
    <source>
        <dbReference type="ARBA" id="ARBA00022833"/>
    </source>
</evidence>
<dbReference type="SUPFAM" id="SSF57863">
    <property type="entry name" value="ArfGap/RecO-like zinc finger"/>
    <property type="match status" value="1"/>
</dbReference>
<feature type="compositionally biased region" description="Pro residues" evidence="6">
    <location>
        <begin position="256"/>
        <end position="267"/>
    </location>
</feature>
<dbReference type="Gene3D" id="1.20.1280.50">
    <property type="match status" value="1"/>
</dbReference>
<dbReference type="Proteomes" id="UP000239899">
    <property type="component" value="Unassembled WGS sequence"/>
</dbReference>